<protein>
    <submittedName>
        <fullName evidence="1">HNH endonuclease</fullName>
    </submittedName>
</protein>
<dbReference type="RefSeq" id="WP_212993972.1">
    <property type="nucleotide sequence ID" value="NZ_BAABEA010000055.1"/>
</dbReference>
<name>A0A919SV81_9ACTN</name>
<gene>
    <name evidence="1" type="ORF">Aau02nite_81650</name>
</gene>
<keyword evidence="1" id="KW-0378">Hydrolase</keyword>
<dbReference type="CDD" id="cd00085">
    <property type="entry name" value="HNHc"/>
    <property type="match status" value="1"/>
</dbReference>
<keyword evidence="1" id="KW-0540">Nuclease</keyword>
<dbReference type="InterPro" id="IPR003615">
    <property type="entry name" value="HNH_nuc"/>
</dbReference>
<sequence length="275" mass="31208">MYAIPKPRRSATDDYDAARKLRRSKVVKSRLEAVRERVLEAYVEYDKKRGLPSLVSELNLDVETADALLKNYRLTYVGNSLDSIRGDLMASTLHGLCPMCGRGEVWTLDHYLPKESYPEFSLLPINLVPACWSCNHFKAKLTESLAGARFFHTYYDSLPTMPILKAAIVFDQGSFDAVFDVNPVLPDETLHNASFQFEKLRLSRLYKLASKVELVERYHAVDNAYGSGGAEEVAYLARMEARQLRESFGDHYWKVALYEGIAGSHDFCDGGYRLL</sequence>
<keyword evidence="1" id="KW-0255">Endonuclease</keyword>
<dbReference type="EMBL" id="BOQL01000076">
    <property type="protein sequence ID" value="GIM78599.1"/>
    <property type="molecule type" value="Genomic_DNA"/>
</dbReference>
<proteinExistence type="predicted"/>
<evidence type="ECO:0000313" key="1">
    <source>
        <dbReference type="EMBL" id="GIM78599.1"/>
    </source>
</evidence>
<evidence type="ECO:0000313" key="2">
    <source>
        <dbReference type="Proteomes" id="UP000681340"/>
    </source>
</evidence>
<dbReference type="Proteomes" id="UP000681340">
    <property type="component" value="Unassembled WGS sequence"/>
</dbReference>
<dbReference type="GO" id="GO:0004519">
    <property type="term" value="F:endonuclease activity"/>
    <property type="evidence" value="ECO:0007669"/>
    <property type="project" value="UniProtKB-KW"/>
</dbReference>
<dbReference type="AlphaFoldDB" id="A0A919SV81"/>
<organism evidence="1 2">
    <name type="scientific">Actinoplanes auranticolor</name>
    <dbReference type="NCBI Taxonomy" id="47988"/>
    <lineage>
        <taxon>Bacteria</taxon>
        <taxon>Bacillati</taxon>
        <taxon>Actinomycetota</taxon>
        <taxon>Actinomycetes</taxon>
        <taxon>Micromonosporales</taxon>
        <taxon>Micromonosporaceae</taxon>
        <taxon>Actinoplanes</taxon>
    </lineage>
</organism>
<dbReference type="Gene3D" id="1.10.30.50">
    <property type="match status" value="1"/>
</dbReference>
<comment type="caution">
    <text evidence="1">The sequence shown here is derived from an EMBL/GenBank/DDBJ whole genome shotgun (WGS) entry which is preliminary data.</text>
</comment>
<accession>A0A919SV81</accession>
<keyword evidence="2" id="KW-1185">Reference proteome</keyword>
<reference evidence="1" key="1">
    <citation type="submission" date="2021-03" db="EMBL/GenBank/DDBJ databases">
        <title>Whole genome shotgun sequence of Actinoplanes auranticolor NBRC 12245.</title>
        <authorList>
            <person name="Komaki H."/>
            <person name="Tamura T."/>
        </authorList>
    </citation>
    <scope>NUCLEOTIDE SEQUENCE</scope>
    <source>
        <strain evidence="1">NBRC 12245</strain>
    </source>
</reference>